<evidence type="ECO:0000313" key="1">
    <source>
        <dbReference type="EMBL" id="KAB1438100.1"/>
    </source>
</evidence>
<protein>
    <submittedName>
        <fullName evidence="1">Uncharacterized protein</fullName>
    </submittedName>
</protein>
<dbReference type="EMBL" id="WAGX01000005">
    <property type="protein sequence ID" value="KAB1438100.1"/>
    <property type="molecule type" value="Genomic_DNA"/>
</dbReference>
<dbReference type="Proteomes" id="UP000461768">
    <property type="component" value="Unassembled WGS sequence"/>
</dbReference>
<reference evidence="1 2" key="1">
    <citation type="submission" date="2019-09" db="EMBL/GenBank/DDBJ databases">
        <authorList>
            <person name="Valk L.C."/>
        </authorList>
    </citation>
    <scope>NUCLEOTIDE SEQUENCE [LARGE SCALE GENOMIC DNA]</scope>
    <source>
        <strain evidence="1">GalUA</strain>
    </source>
</reference>
<comment type="caution">
    <text evidence="1">The sequence shown here is derived from an EMBL/GenBank/DDBJ whole genome shotgun (WGS) entry which is preliminary data.</text>
</comment>
<gene>
    <name evidence="1" type="ORF">F7O84_11105</name>
</gene>
<sequence>MKIVSISQIIEINNQLKEKGLPYSIHLKDACGGQSFSIEVINNETQEDKKKLVEFLDVYFTSYRMKVVYGIDQYHFTIQ</sequence>
<reference evidence="1 2" key="2">
    <citation type="submission" date="2020-02" db="EMBL/GenBank/DDBJ databases">
        <title>Candidatus Galacturonibacter soehngenii shows hetero-acetogenic catabolism of galacturonic acid but lacks a canonical carbon monoxide dehydrogenase/acetyl-CoA synthase complex.</title>
        <authorList>
            <person name="Diender M."/>
            <person name="Stouten G.R."/>
            <person name="Petersen J.F."/>
            <person name="Nielsen P.H."/>
            <person name="Dueholm M.S."/>
            <person name="Pronk J.T."/>
            <person name="Van Loosdrecht M.C.M."/>
        </authorList>
    </citation>
    <scope>NUCLEOTIDE SEQUENCE [LARGE SCALE GENOMIC DNA]</scope>
    <source>
        <strain evidence="1">GalUA</strain>
    </source>
</reference>
<dbReference type="AlphaFoldDB" id="A0A7V7QK39"/>
<keyword evidence="2" id="KW-1185">Reference proteome</keyword>
<organism evidence="1 2">
    <name type="scientific">Candidatus Galacturonatibacter soehngenii</name>
    <dbReference type="NCBI Taxonomy" id="2307010"/>
    <lineage>
        <taxon>Bacteria</taxon>
        <taxon>Bacillati</taxon>
        <taxon>Bacillota</taxon>
        <taxon>Clostridia</taxon>
        <taxon>Lachnospirales</taxon>
        <taxon>Lachnospiraceae</taxon>
        <taxon>Candidatus Galacturonatibacter</taxon>
    </lineage>
</organism>
<name>A0A7V7QK39_9FIRM</name>
<dbReference type="OrthoDB" id="3186597at2"/>
<evidence type="ECO:0000313" key="2">
    <source>
        <dbReference type="Proteomes" id="UP000461768"/>
    </source>
</evidence>
<dbReference type="RefSeq" id="WP_151144953.1">
    <property type="nucleotide sequence ID" value="NZ_WAGX01000005.1"/>
</dbReference>
<accession>A0A7V7QK39</accession>
<proteinExistence type="predicted"/>